<protein>
    <recommendedName>
        <fullName evidence="1">DNA (cytosine-5-)-methyltransferase</fullName>
        <ecNumber evidence="1">2.1.1.37</ecNumber>
    </recommendedName>
</protein>
<dbReference type="SUPFAM" id="SSF53335">
    <property type="entry name" value="S-adenosyl-L-methionine-dependent methyltransferases"/>
    <property type="match status" value="1"/>
</dbReference>
<evidence type="ECO:0000256" key="4">
    <source>
        <dbReference type="ARBA" id="ARBA00022691"/>
    </source>
</evidence>
<dbReference type="InterPro" id="IPR050390">
    <property type="entry name" value="C5-Methyltransferase"/>
</dbReference>
<accession>A0ABT1WD79</accession>
<evidence type="ECO:0000256" key="1">
    <source>
        <dbReference type="ARBA" id="ARBA00011975"/>
    </source>
</evidence>
<dbReference type="PRINTS" id="PR00105">
    <property type="entry name" value="C5METTRFRASE"/>
</dbReference>
<dbReference type="NCBIfam" id="TIGR00675">
    <property type="entry name" value="dcm"/>
    <property type="match status" value="1"/>
</dbReference>
<dbReference type="Pfam" id="PF00145">
    <property type="entry name" value="DNA_methylase"/>
    <property type="match status" value="1"/>
</dbReference>
<dbReference type="InterPro" id="IPR001525">
    <property type="entry name" value="C5_MeTfrase"/>
</dbReference>
<organism evidence="9 10">
    <name type="scientific">Limnobacter humi</name>
    <dbReference type="NCBI Taxonomy" id="1778671"/>
    <lineage>
        <taxon>Bacteria</taxon>
        <taxon>Pseudomonadati</taxon>
        <taxon>Pseudomonadota</taxon>
        <taxon>Betaproteobacteria</taxon>
        <taxon>Burkholderiales</taxon>
        <taxon>Burkholderiaceae</taxon>
        <taxon>Limnobacter</taxon>
    </lineage>
</organism>
<comment type="catalytic activity">
    <reaction evidence="6">
        <text>a 2'-deoxycytidine in DNA + S-adenosyl-L-methionine = a 5-methyl-2'-deoxycytidine in DNA + S-adenosyl-L-homocysteine + H(+)</text>
        <dbReference type="Rhea" id="RHEA:13681"/>
        <dbReference type="Rhea" id="RHEA-COMP:11369"/>
        <dbReference type="Rhea" id="RHEA-COMP:11370"/>
        <dbReference type="ChEBI" id="CHEBI:15378"/>
        <dbReference type="ChEBI" id="CHEBI:57856"/>
        <dbReference type="ChEBI" id="CHEBI:59789"/>
        <dbReference type="ChEBI" id="CHEBI:85452"/>
        <dbReference type="ChEBI" id="CHEBI:85454"/>
        <dbReference type="EC" id="2.1.1.37"/>
    </reaction>
</comment>
<evidence type="ECO:0000256" key="5">
    <source>
        <dbReference type="ARBA" id="ARBA00022747"/>
    </source>
</evidence>
<proteinExistence type="inferred from homology"/>
<dbReference type="InterPro" id="IPR029063">
    <property type="entry name" value="SAM-dependent_MTases_sf"/>
</dbReference>
<dbReference type="EC" id="2.1.1.37" evidence="1"/>
<dbReference type="PROSITE" id="PS51679">
    <property type="entry name" value="SAM_MT_C5"/>
    <property type="match status" value="1"/>
</dbReference>
<dbReference type="PANTHER" id="PTHR10629">
    <property type="entry name" value="CYTOSINE-SPECIFIC METHYLTRANSFERASE"/>
    <property type="match status" value="1"/>
</dbReference>
<dbReference type="Gene3D" id="3.40.50.150">
    <property type="entry name" value="Vaccinia Virus protein VP39"/>
    <property type="match status" value="1"/>
</dbReference>
<keyword evidence="4 7" id="KW-0949">S-adenosyl-L-methionine</keyword>
<name>A0ABT1WD79_9BURK</name>
<comment type="similarity">
    <text evidence="7 8">Belongs to the class I-like SAM-binding methyltransferase superfamily. C5-methyltransferase family.</text>
</comment>
<dbReference type="EMBL" id="JANIGO010000001">
    <property type="protein sequence ID" value="MCQ8894996.1"/>
    <property type="molecule type" value="Genomic_DNA"/>
</dbReference>
<reference evidence="9 10" key="1">
    <citation type="submission" date="2022-07" db="EMBL/GenBank/DDBJ databases">
        <authorList>
            <person name="Xamxidin M."/>
            <person name="Wu M."/>
        </authorList>
    </citation>
    <scope>NUCLEOTIDE SEQUENCE [LARGE SCALE GENOMIC DNA]</scope>
    <source>
        <strain evidence="9 10">NBRC 111650</strain>
    </source>
</reference>
<evidence type="ECO:0000313" key="10">
    <source>
        <dbReference type="Proteomes" id="UP001204142"/>
    </source>
</evidence>
<evidence type="ECO:0000256" key="3">
    <source>
        <dbReference type="ARBA" id="ARBA00022679"/>
    </source>
</evidence>
<dbReference type="Gene3D" id="3.90.120.10">
    <property type="entry name" value="DNA Methylase, subunit A, domain 2"/>
    <property type="match status" value="1"/>
</dbReference>
<dbReference type="GO" id="GO:0032259">
    <property type="term" value="P:methylation"/>
    <property type="evidence" value="ECO:0007669"/>
    <property type="project" value="UniProtKB-KW"/>
</dbReference>
<keyword evidence="10" id="KW-1185">Reference proteome</keyword>
<keyword evidence="3 7" id="KW-0808">Transferase</keyword>
<dbReference type="Proteomes" id="UP001204142">
    <property type="component" value="Unassembled WGS sequence"/>
</dbReference>
<evidence type="ECO:0000313" key="9">
    <source>
        <dbReference type="EMBL" id="MCQ8894996.1"/>
    </source>
</evidence>
<sequence length="512" mass="57932">MNGIPVIDLFAGPGGLCEGFASLTKGESRCFEIRVSIEKDPIAHKTLSLRALFRSFPVGKVPAAYYQYIRGEISREQLESDPVVIPYVKKSYAEARCAELGKNDHSEIDSWIRDGLAGAKEWVLIGGPPCQAYSIVGRSRMRGNNPKEFESDKRHFLYKEYLRIIKEFSPSVFVMENVKGMLTSQHSGSLIFNRILEDLQLPGNGHEYLVRSFVVPGEISDPDDFVIKSENFGIPQSRHRVILFGIRADIAESVPDLVNRPERFSLEQSPLVCARDVLDGLPPLRSKLSNRYDGMTDSVANWQKALTNGLKVLEKKKSAVPLRVLERAQWAVTKSWIHKSTGGQFIQSDISMNEPLASWYLDPEIGGVTLHETRSHMESDLHRYLFASSFAREEKRSPRLSDFPQALLPNHQNLNNESTPFLDRFRVQLRNQPSTTIVSHISKDGHYYIHPEPSQCRSLTVREAARLQTFPDNYFFEGNRTQQYHQVGNAVPPLLARKIAEIVLRLLQSAGL</sequence>
<evidence type="ECO:0000256" key="2">
    <source>
        <dbReference type="ARBA" id="ARBA00022603"/>
    </source>
</evidence>
<evidence type="ECO:0000256" key="7">
    <source>
        <dbReference type="PROSITE-ProRule" id="PRU01016"/>
    </source>
</evidence>
<dbReference type="PANTHER" id="PTHR10629:SF52">
    <property type="entry name" value="DNA (CYTOSINE-5)-METHYLTRANSFERASE 1"/>
    <property type="match status" value="1"/>
</dbReference>
<dbReference type="RefSeq" id="WP_256762651.1">
    <property type="nucleotide sequence ID" value="NZ_JANIGO010000001.1"/>
</dbReference>
<dbReference type="GO" id="GO:0008168">
    <property type="term" value="F:methyltransferase activity"/>
    <property type="evidence" value="ECO:0007669"/>
    <property type="project" value="UniProtKB-KW"/>
</dbReference>
<gene>
    <name evidence="9" type="ORF">NQT62_00920</name>
</gene>
<feature type="active site" evidence="7">
    <location>
        <position position="130"/>
    </location>
</feature>
<evidence type="ECO:0000256" key="8">
    <source>
        <dbReference type="RuleBase" id="RU000416"/>
    </source>
</evidence>
<keyword evidence="5" id="KW-0680">Restriction system</keyword>
<comment type="caution">
    <text evidence="9">The sequence shown here is derived from an EMBL/GenBank/DDBJ whole genome shotgun (WGS) entry which is preliminary data.</text>
</comment>
<keyword evidence="2 7" id="KW-0489">Methyltransferase</keyword>
<evidence type="ECO:0000256" key="6">
    <source>
        <dbReference type="ARBA" id="ARBA00047422"/>
    </source>
</evidence>